<evidence type="ECO:0000259" key="7">
    <source>
        <dbReference type="Pfam" id="PF00884"/>
    </source>
</evidence>
<evidence type="ECO:0000256" key="2">
    <source>
        <dbReference type="ARBA" id="ARBA00008779"/>
    </source>
</evidence>
<dbReference type="SUPFAM" id="SSF53649">
    <property type="entry name" value="Alkaline phosphatase-like"/>
    <property type="match status" value="1"/>
</dbReference>
<dbReference type="GO" id="GO:0004423">
    <property type="term" value="F:iduronate-2-sulfatase activity"/>
    <property type="evidence" value="ECO:0007669"/>
    <property type="project" value="InterPro"/>
</dbReference>
<dbReference type="AlphaFoldDB" id="A0A366H1S9"/>
<dbReference type="Pfam" id="PF00884">
    <property type="entry name" value="Sulfatase"/>
    <property type="match status" value="1"/>
</dbReference>
<dbReference type="GO" id="GO:0005737">
    <property type="term" value="C:cytoplasm"/>
    <property type="evidence" value="ECO:0007669"/>
    <property type="project" value="TreeGrafter"/>
</dbReference>
<feature type="domain" description="Sulfatase N-terminal" evidence="7">
    <location>
        <begin position="71"/>
        <end position="428"/>
    </location>
</feature>
<name>A0A366H1S9_9BACT</name>
<keyword evidence="9" id="KW-1185">Reference proteome</keyword>
<dbReference type="CDD" id="cd16030">
    <property type="entry name" value="iduronate-2-sulfatase"/>
    <property type="match status" value="1"/>
</dbReference>
<proteinExistence type="inferred from homology"/>
<accession>A0A366H1S9</accession>
<dbReference type="Gene3D" id="3.40.720.10">
    <property type="entry name" value="Alkaline Phosphatase, subunit A"/>
    <property type="match status" value="1"/>
</dbReference>
<dbReference type="Proteomes" id="UP000253426">
    <property type="component" value="Unassembled WGS sequence"/>
</dbReference>
<dbReference type="InterPro" id="IPR000917">
    <property type="entry name" value="Sulfatase_N"/>
</dbReference>
<dbReference type="GO" id="GO:0046872">
    <property type="term" value="F:metal ion binding"/>
    <property type="evidence" value="ECO:0007669"/>
    <property type="project" value="UniProtKB-KW"/>
</dbReference>
<keyword evidence="5" id="KW-0378">Hydrolase</keyword>
<evidence type="ECO:0000256" key="3">
    <source>
        <dbReference type="ARBA" id="ARBA00022723"/>
    </source>
</evidence>
<keyword evidence="6" id="KW-0106">Calcium</keyword>
<dbReference type="InterPro" id="IPR035874">
    <property type="entry name" value="IDS"/>
</dbReference>
<evidence type="ECO:0000256" key="6">
    <source>
        <dbReference type="ARBA" id="ARBA00022837"/>
    </source>
</evidence>
<dbReference type="PANTHER" id="PTHR45953">
    <property type="entry name" value="IDURONATE 2-SULFATASE"/>
    <property type="match status" value="1"/>
</dbReference>
<reference evidence="8 9" key="1">
    <citation type="submission" date="2018-06" db="EMBL/GenBank/DDBJ databases">
        <title>Genomic Encyclopedia of Type Strains, Phase IV (KMG-IV): sequencing the most valuable type-strain genomes for metagenomic binning, comparative biology and taxonomic classification.</title>
        <authorList>
            <person name="Goeker M."/>
        </authorList>
    </citation>
    <scope>NUCLEOTIDE SEQUENCE [LARGE SCALE GENOMIC DNA]</scope>
    <source>
        <strain evidence="8 9">DSM 25532</strain>
    </source>
</reference>
<evidence type="ECO:0000313" key="8">
    <source>
        <dbReference type="EMBL" id="RBP35840.1"/>
    </source>
</evidence>
<keyword evidence="3" id="KW-0479">Metal-binding</keyword>
<evidence type="ECO:0000256" key="4">
    <source>
        <dbReference type="ARBA" id="ARBA00022729"/>
    </source>
</evidence>
<dbReference type="OrthoDB" id="9803751at2"/>
<comment type="caution">
    <text evidence="8">The sequence shown here is derived from an EMBL/GenBank/DDBJ whole genome shotgun (WGS) entry which is preliminary data.</text>
</comment>
<comment type="cofactor">
    <cofactor evidence="1">
        <name>Ca(2+)</name>
        <dbReference type="ChEBI" id="CHEBI:29108"/>
    </cofactor>
</comment>
<dbReference type="PANTHER" id="PTHR45953:SF1">
    <property type="entry name" value="IDURONATE 2-SULFATASE"/>
    <property type="match status" value="1"/>
</dbReference>
<gene>
    <name evidence="8" type="ORF">DES53_1196</name>
</gene>
<evidence type="ECO:0000256" key="1">
    <source>
        <dbReference type="ARBA" id="ARBA00001913"/>
    </source>
</evidence>
<evidence type="ECO:0000313" key="9">
    <source>
        <dbReference type="Proteomes" id="UP000253426"/>
    </source>
</evidence>
<dbReference type="EMBL" id="QNRR01000019">
    <property type="protein sequence ID" value="RBP35840.1"/>
    <property type="molecule type" value="Genomic_DNA"/>
</dbReference>
<evidence type="ECO:0000256" key="5">
    <source>
        <dbReference type="ARBA" id="ARBA00022801"/>
    </source>
</evidence>
<keyword evidence="4" id="KW-0732">Signal</keyword>
<dbReference type="InterPro" id="IPR017850">
    <property type="entry name" value="Alkaline_phosphatase_core_sf"/>
</dbReference>
<sequence>MFGRHFYSPLFLLAVVVAGLTMGSTDLLSATRKKSGTGKAAASTTAAPTVIPVAPALAPPPKARPLRTKGPNVVFIIADDLNDWVGWMGGHPQSRTPNMDRLAHAGMRFTNAHCAFSLCNPSRTALFTGMWPWQSGVYGNEQDWRKSIQVQGKPTLPEYFRDTGFLTAAGGKVFHANHGGPEGRLTGWHGGRRGFEQDGVWDMRFPSPGVQIPDLPVHVGQNFNGLNIWHWDWGGIDVPDNETDDGKVVSWAEKFLQQDHGNAFFLTVGLYRPHSPWYAPRQYFTERPLMDVTLPQVKADDLNDIPEVAKGYIKGAENNHRRILEKNLWPSAVRAYLANVSFCDAMVGRVLDALDRSPHKKDTIIVFTSDHGWYLGEKQRWHKGGLWEEGTRVPLVIVAPGITQPEAVSNEPVSLVDLYPTLCDLVGIQKPAHLGGESLLPLLKDPEAKRSRPAFTFAGTEEKQSYSARTDRWRYIRYANGAEELYDHQNDPHEWTNLLFAAAPSPDAVAAAETLRKTLPTAWASAYRKQGDVRVDAGADGSVTYWYQSGDSFSADDSPDIKERALEIEMVFDYDPAVDRDSTILSQGGPQLGFAVHCLDGKLAFTVNYDGLRTTLKSTEPLPAGRVIYRGLFALDGTLAFSATGLKEEARGYAPMEGGFPRKPNQGLQVAQSFGVLDRESFPNSTPFDGAIHHLRYTLLPGSAVETRAAKAVPVE</sequence>
<protein>
    <submittedName>
        <fullName evidence="8">Arylsulfatase A-like enzyme</fullName>
    </submittedName>
</protein>
<comment type="similarity">
    <text evidence="2">Belongs to the sulfatase family.</text>
</comment>
<organism evidence="8 9">
    <name type="scientific">Roseimicrobium gellanilyticum</name>
    <dbReference type="NCBI Taxonomy" id="748857"/>
    <lineage>
        <taxon>Bacteria</taxon>
        <taxon>Pseudomonadati</taxon>
        <taxon>Verrucomicrobiota</taxon>
        <taxon>Verrucomicrobiia</taxon>
        <taxon>Verrucomicrobiales</taxon>
        <taxon>Verrucomicrobiaceae</taxon>
        <taxon>Roseimicrobium</taxon>
    </lineage>
</organism>